<dbReference type="RefSeq" id="WP_111252256.1">
    <property type="nucleotide sequence ID" value="NZ_QKWH01000021.1"/>
</dbReference>
<dbReference type="InterPro" id="IPR019606">
    <property type="entry name" value="GerMN"/>
</dbReference>
<evidence type="ECO:0000256" key="1">
    <source>
        <dbReference type="SAM" id="SignalP"/>
    </source>
</evidence>
<evidence type="ECO:0000313" key="6">
    <source>
        <dbReference type="Proteomes" id="UP000248783"/>
    </source>
</evidence>
<evidence type="ECO:0000259" key="3">
    <source>
        <dbReference type="Pfam" id="PF10647"/>
    </source>
</evidence>
<feature type="domain" description="GerMN" evidence="2">
    <location>
        <begin position="184"/>
        <end position="280"/>
    </location>
</feature>
<feature type="domain" description="Lipoprotein LpqB C-terminal" evidence="3">
    <location>
        <begin position="319"/>
        <end position="557"/>
    </location>
</feature>
<dbReference type="Pfam" id="PF10647">
    <property type="entry name" value="Gmad1"/>
    <property type="match status" value="1"/>
</dbReference>
<reference evidence="5 6" key="1">
    <citation type="submission" date="2018-06" db="EMBL/GenBank/DDBJ databases">
        <title>Whole genome sequencing of a novel hydrocarbon degrading bacterial strain, PW21 isolated from oil contaminated produced water sample.</title>
        <authorList>
            <person name="Nagkirti P."/>
            <person name="Shaikh A."/>
            <person name="Gowdaman V."/>
            <person name="Engineer A.E."/>
            <person name="Dagar S."/>
            <person name="Dhakephalkar P.K."/>
        </authorList>
    </citation>
    <scope>NUCLEOTIDE SEQUENCE [LARGE SCALE GENOMIC DNA]</scope>
    <source>
        <strain evidence="5 6">PW21</strain>
    </source>
</reference>
<dbReference type="EMBL" id="QKWH01000021">
    <property type="protein sequence ID" value="PZR51534.1"/>
    <property type="molecule type" value="Genomic_DNA"/>
</dbReference>
<organism evidence="5 6">
    <name type="scientific">Xylanimonas oleitrophica</name>
    <dbReference type="NCBI Taxonomy" id="2607479"/>
    <lineage>
        <taxon>Bacteria</taxon>
        <taxon>Bacillati</taxon>
        <taxon>Actinomycetota</taxon>
        <taxon>Actinomycetes</taxon>
        <taxon>Micrococcales</taxon>
        <taxon>Promicromonosporaceae</taxon>
        <taxon>Xylanimonas</taxon>
    </lineage>
</organism>
<evidence type="ECO:0000313" key="5">
    <source>
        <dbReference type="EMBL" id="PZR51534.1"/>
    </source>
</evidence>
<dbReference type="AlphaFoldDB" id="A0A2W5Y215"/>
<feature type="domain" description="Lipoprotein LpqB N-terminal" evidence="4">
    <location>
        <begin position="49"/>
        <end position="175"/>
    </location>
</feature>
<name>A0A2W5Y215_9MICO</name>
<comment type="caution">
    <text evidence="5">The sequence shown here is derived from an EMBL/GenBank/DDBJ whole genome shotgun (WGS) entry which is preliminary data.</text>
</comment>
<feature type="chain" id="PRO_5016088528" evidence="1">
    <location>
        <begin position="23"/>
        <end position="570"/>
    </location>
</feature>
<evidence type="ECO:0000259" key="2">
    <source>
        <dbReference type="Pfam" id="PF10646"/>
    </source>
</evidence>
<evidence type="ECO:0000259" key="4">
    <source>
        <dbReference type="Pfam" id="PF25976"/>
    </source>
</evidence>
<dbReference type="InterPro" id="IPR011044">
    <property type="entry name" value="Quino_amine_DH_bsu"/>
</dbReference>
<keyword evidence="1" id="KW-0732">Signal</keyword>
<dbReference type="InterPro" id="IPR059026">
    <property type="entry name" value="LpqB_N"/>
</dbReference>
<dbReference type="Pfam" id="PF10646">
    <property type="entry name" value="Germane"/>
    <property type="match status" value="1"/>
</dbReference>
<dbReference type="Pfam" id="PF25976">
    <property type="entry name" value="LpqB_N"/>
    <property type="match status" value="1"/>
</dbReference>
<accession>A0A2W5Y215</accession>
<dbReference type="InterPro" id="IPR018910">
    <property type="entry name" value="LpqB_C"/>
</dbReference>
<dbReference type="SUPFAM" id="SSF50969">
    <property type="entry name" value="YVTN repeat-like/Quinoprotein amine dehydrogenase"/>
    <property type="match status" value="1"/>
</dbReference>
<keyword evidence="6" id="KW-1185">Reference proteome</keyword>
<proteinExistence type="predicted"/>
<protein>
    <submittedName>
        <fullName evidence="5">Uncharacterized protein</fullName>
    </submittedName>
</protein>
<dbReference type="Proteomes" id="UP000248783">
    <property type="component" value="Unassembled WGS sequence"/>
</dbReference>
<feature type="signal peptide" evidence="1">
    <location>
        <begin position="1"/>
        <end position="22"/>
    </location>
</feature>
<dbReference type="PROSITE" id="PS51257">
    <property type="entry name" value="PROKAR_LIPOPROTEIN"/>
    <property type="match status" value="1"/>
</dbReference>
<sequence length="570" mass="59001">MNPRGTLVAALTALVLLLSACASIPSTGKVREGRVDVEQGADVGQVAVGPASDAEPDAIVRGFLLAAQAGPTSSTPFSVAKEYLTQTAGTSWRPYARVVVLDGSPQLTVEPVDAEASTATVRASGRILASLDERGVYAEAPAPMPHEVTFELTRTGGQWRISSLDDGLMVPSQVFTSAYHYTRLYFPTPDLQSWVPDVRWFPQQTWRTNAVREVLAGPPEWLGGAVTSVLPEGTSLAIDAVAVGAAGTVEVTLTEQVADATSQELALFRAQLQATLSDSGGHSYRVDLLDATGPLAGSEGVSVPRAPRTLGPALAVRDGRLWRVEGRSLTAAEDLDVDLSGLDPTALATGPQTDPVVVRDGTARIVRVSGGRQTVLLEGPDLVAPSVDRYRAVWSGVPGGALQVVLPSGSRYPVTAPWLEDRTVTSLRVSPDGARLAVVTSGTSGTSVQVAGIVRDAQGVPTSLTDPVTVGASVHGVTQAVWQDEAVLGLLGDDDDGGRTLFLSGVGGLAGVGGAHSREVAGLTGPASVTASVGLATTLALDDDGVLYQRQSAALWPVLAEHVDLVAYPG</sequence>
<gene>
    <name evidence="5" type="ORF">DNL40_15945</name>
</gene>